<evidence type="ECO:0000313" key="2">
    <source>
        <dbReference type="Proteomes" id="UP000217507"/>
    </source>
</evidence>
<protein>
    <submittedName>
        <fullName evidence="1">Uncharacterized protein</fullName>
    </submittedName>
</protein>
<name>A0A1Z4KX24_ANAVA</name>
<geneLocation type="plasmid" evidence="1">
    <name>plasmid5</name>
</geneLocation>
<sequence length="118" mass="14211">MRRISQDPFRTHQYSINKCPQQMTAEEYAGIYLDRETHRYILVKRVLSIKDEKSETKNLYIEFSDGCVIKLTKCLRKRWDYRFLKNDSVRFIRRHKSLSDCRSLEEIMNDPAEKLTCA</sequence>
<accession>A0A1Z4KX24</accession>
<proteinExistence type="predicted"/>
<dbReference type="AlphaFoldDB" id="A0A1Z4KX24"/>
<reference evidence="1 2" key="1">
    <citation type="submission" date="2017-06" db="EMBL/GenBank/DDBJ databases">
        <title>Genome sequencing of cyanobaciteial culture collection at National Institute for Environmental Studies (NIES).</title>
        <authorList>
            <person name="Hirose Y."/>
            <person name="Shimura Y."/>
            <person name="Fujisawa T."/>
            <person name="Nakamura Y."/>
            <person name="Kawachi M."/>
        </authorList>
    </citation>
    <scope>NUCLEOTIDE SEQUENCE [LARGE SCALE GENOMIC DNA]</scope>
    <source>
        <strain evidence="1 2">NIES-23</strain>
        <plasmid evidence="2">Plasmid Plasmid5 dna</plasmid>
    </source>
</reference>
<dbReference type="Proteomes" id="UP000217507">
    <property type="component" value="Plasmid Plasmid5 dna"/>
</dbReference>
<evidence type="ECO:0000313" key="1">
    <source>
        <dbReference type="EMBL" id="BAY73591.1"/>
    </source>
</evidence>
<organism evidence="1 2">
    <name type="scientific">Trichormus variabilis NIES-23</name>
    <dbReference type="NCBI Taxonomy" id="1973479"/>
    <lineage>
        <taxon>Bacteria</taxon>
        <taxon>Bacillati</taxon>
        <taxon>Cyanobacteriota</taxon>
        <taxon>Cyanophyceae</taxon>
        <taxon>Nostocales</taxon>
        <taxon>Nostocaceae</taxon>
        <taxon>Trichormus</taxon>
    </lineage>
</organism>
<keyword evidence="1" id="KW-0614">Plasmid</keyword>
<dbReference type="EMBL" id="AP018221">
    <property type="protein sequence ID" value="BAY73591.1"/>
    <property type="molecule type" value="Genomic_DNA"/>
</dbReference>
<gene>
    <name evidence="1" type="ORF">NIES23_64430</name>
</gene>